<dbReference type="SUPFAM" id="SSF47090">
    <property type="entry name" value="PGBD-like"/>
    <property type="match status" value="1"/>
</dbReference>
<gene>
    <name evidence="4" type="ORF">QCN29_26730</name>
</gene>
<dbReference type="InterPro" id="IPR036366">
    <property type="entry name" value="PGBDSf"/>
</dbReference>
<dbReference type="InterPro" id="IPR036505">
    <property type="entry name" value="Amidase/PGRP_sf"/>
</dbReference>
<evidence type="ECO:0000259" key="3">
    <source>
        <dbReference type="SMART" id="SM00701"/>
    </source>
</evidence>
<dbReference type="Gene3D" id="3.40.80.10">
    <property type="entry name" value="Peptidoglycan recognition protein-like"/>
    <property type="match status" value="1"/>
</dbReference>
<dbReference type="EMBL" id="JARWBG010000040">
    <property type="protein sequence ID" value="MDH2392307.1"/>
    <property type="molecule type" value="Genomic_DNA"/>
</dbReference>
<dbReference type="InterPro" id="IPR036365">
    <property type="entry name" value="PGBD-like_sf"/>
</dbReference>
<accession>A0ABT6HUB2</accession>
<evidence type="ECO:0000313" key="5">
    <source>
        <dbReference type="Proteomes" id="UP001223144"/>
    </source>
</evidence>
<name>A0ABT6HUB2_9ACTN</name>
<protein>
    <submittedName>
        <fullName evidence="4">Peptidoglycan-binding protein</fullName>
    </submittedName>
</protein>
<organism evidence="4 5">
    <name type="scientific">Streptomyces chengmaiensis</name>
    <dbReference type="NCBI Taxonomy" id="3040919"/>
    <lineage>
        <taxon>Bacteria</taxon>
        <taxon>Bacillati</taxon>
        <taxon>Actinomycetota</taxon>
        <taxon>Actinomycetes</taxon>
        <taxon>Kitasatosporales</taxon>
        <taxon>Streptomycetaceae</taxon>
        <taxon>Streptomyces</taxon>
    </lineage>
</organism>
<sequence length="366" mass="39000">MQFVPRSEWGAPASSPAASIASTRGVKIHYLGTVYSSREHARCADYVRSIRASHLANTREGYVDIAYNAVVCEHGAVFEGRGAHKRSGANGTRALNEQHYAVMALLGSSGLTEPPEAMLHGLRDAIEWLRRDGAAGDEVLGHRDGHPTACPGEPLYAWVQAGAPRPGGDQPQAGRGDEVEPTPQVARYQTTINGLAYGYGARGDHVTQVGRALVAKGLGEHYRVGPGPVWSDADTRNYASWQRSLGYSGADADGVPGETSLRRLLGTLPSARPTVDLSRLVAAARQDPPKSGAPVSYSGVETVEAALVAEGLLPRRYADGHFGTATIRAYAAWQRRCGYTGQAADGIPGRDSLTRLGQRHNFDVTP</sequence>
<evidence type="ECO:0000313" key="4">
    <source>
        <dbReference type="EMBL" id="MDH2392307.1"/>
    </source>
</evidence>
<dbReference type="SMART" id="SM00701">
    <property type="entry name" value="PGRP"/>
    <property type="match status" value="1"/>
</dbReference>
<dbReference type="Proteomes" id="UP001223144">
    <property type="component" value="Unassembled WGS sequence"/>
</dbReference>
<feature type="domain" description="Peptidoglycan recognition protein family" evidence="3">
    <location>
        <begin position="1"/>
        <end position="146"/>
    </location>
</feature>
<dbReference type="PANTHER" id="PTHR11022:SF41">
    <property type="entry name" value="PEPTIDOGLYCAN-RECOGNITION PROTEIN LC-RELATED"/>
    <property type="match status" value="1"/>
</dbReference>
<proteinExistence type="inferred from homology"/>
<dbReference type="Gene3D" id="1.10.101.10">
    <property type="entry name" value="PGBD-like superfamily/PGBD"/>
    <property type="match status" value="1"/>
</dbReference>
<dbReference type="PANTHER" id="PTHR11022">
    <property type="entry name" value="PEPTIDOGLYCAN RECOGNITION PROTEIN"/>
    <property type="match status" value="1"/>
</dbReference>
<dbReference type="InterPro" id="IPR006619">
    <property type="entry name" value="PGRP_domain_met/bac"/>
</dbReference>
<dbReference type="SUPFAM" id="SSF55846">
    <property type="entry name" value="N-acetylmuramoyl-L-alanine amidase-like"/>
    <property type="match status" value="1"/>
</dbReference>
<dbReference type="NCBIfam" id="NF038080">
    <property type="entry name" value="PG_bind_siph"/>
    <property type="match status" value="1"/>
</dbReference>
<dbReference type="CDD" id="cd06583">
    <property type="entry name" value="PGRP"/>
    <property type="match status" value="1"/>
</dbReference>
<dbReference type="InterPro" id="IPR015510">
    <property type="entry name" value="PGRP"/>
</dbReference>
<dbReference type="RefSeq" id="WP_279931345.1">
    <property type="nucleotide sequence ID" value="NZ_JARWBG010000040.1"/>
</dbReference>
<dbReference type="InterPro" id="IPR047763">
    <property type="entry name" value="PG_bind_dom_phiBT1-type"/>
</dbReference>
<reference evidence="4 5" key="1">
    <citation type="submission" date="2023-04" db="EMBL/GenBank/DDBJ databases">
        <title>Streptomyces chengmaiensis sp. nov. isolated from the stem of mangrove plant in Hainan.</title>
        <authorList>
            <person name="Huang X."/>
            <person name="Zhou S."/>
            <person name="Chu X."/>
            <person name="Xie Y."/>
            <person name="Lin Y."/>
        </authorList>
    </citation>
    <scope>NUCLEOTIDE SEQUENCE [LARGE SCALE GENOMIC DNA]</scope>
    <source>
        <strain evidence="4 5">HNM0663</strain>
    </source>
</reference>
<evidence type="ECO:0000256" key="2">
    <source>
        <dbReference type="SAM" id="MobiDB-lite"/>
    </source>
</evidence>
<keyword evidence="5" id="KW-1185">Reference proteome</keyword>
<dbReference type="InterPro" id="IPR002502">
    <property type="entry name" value="Amidase_domain"/>
</dbReference>
<comment type="similarity">
    <text evidence="1">Belongs to the N-acetylmuramoyl-L-alanine amidase 2 family.</text>
</comment>
<comment type="caution">
    <text evidence="4">The sequence shown here is derived from an EMBL/GenBank/DDBJ whole genome shotgun (WGS) entry which is preliminary data.</text>
</comment>
<evidence type="ECO:0000256" key="1">
    <source>
        <dbReference type="ARBA" id="ARBA00007553"/>
    </source>
</evidence>
<feature type="region of interest" description="Disordered" evidence="2">
    <location>
        <begin position="161"/>
        <end position="184"/>
    </location>
</feature>